<dbReference type="eggNOG" id="ENOG502SHGW">
    <property type="taxonomic scope" value="Eukaryota"/>
</dbReference>
<evidence type="ECO:0000313" key="4">
    <source>
        <dbReference type="EnsemblFungi" id="EJT73002"/>
    </source>
</evidence>
<name>J3P8L9_GAET3</name>
<proteinExistence type="predicted"/>
<dbReference type="EnsemblFungi" id="EJT73002">
    <property type="protein sequence ID" value="EJT73002"/>
    <property type="gene ID" value="GGTG_09853"/>
</dbReference>
<dbReference type="VEuPathDB" id="FungiDB:GGTG_09853"/>
<dbReference type="Proteomes" id="UP000006039">
    <property type="component" value="Unassembled WGS sequence"/>
</dbReference>
<reference evidence="4" key="4">
    <citation type="journal article" date="2015" name="G3 (Bethesda)">
        <title>Genome sequences of three phytopathogenic species of the Magnaporthaceae family of fungi.</title>
        <authorList>
            <person name="Okagaki L.H."/>
            <person name="Nunes C.C."/>
            <person name="Sailsbery J."/>
            <person name="Clay B."/>
            <person name="Brown D."/>
            <person name="John T."/>
            <person name="Oh Y."/>
            <person name="Young N."/>
            <person name="Fitzgerald M."/>
            <person name="Haas B.J."/>
            <person name="Zeng Q."/>
            <person name="Young S."/>
            <person name="Adiconis X."/>
            <person name="Fan L."/>
            <person name="Levin J.Z."/>
            <person name="Mitchell T.K."/>
            <person name="Okubara P.A."/>
            <person name="Farman M.L."/>
            <person name="Kohn L.M."/>
            <person name="Birren B."/>
            <person name="Ma L.-J."/>
            <person name="Dean R.A."/>
        </authorList>
    </citation>
    <scope>NUCLEOTIDE SEQUENCE</scope>
    <source>
        <strain evidence="4">R3-111a-1</strain>
    </source>
</reference>
<evidence type="ECO:0000313" key="5">
    <source>
        <dbReference type="Proteomes" id="UP000006039"/>
    </source>
</evidence>
<sequence length="537" mass="56983">MEGSARSPGPGPQAQAQPLLPQTQQEQRYAQSPPPQQPDYSTLEVAPDTHASSAPQVYYESAPEPAGFYALNKAPYGLSSDQSPTVVGQASPNPNAKSADGGLYPVQAEHDIGTPADEPKKTVTMSRKKMWIIGAVVLFLIIAAAVGGGVGGTLAARNSSNSGNSTGGGDSGGNGGGGGGGGGGSSPQPNTNTTGIALGSPAMAAVNYTVGTTDYRMVFWQPRNDSSNLVYSLWDSSAQTDGWKVISVNSKLADSKAVEALPGTPIAAAVRPRLGQNQRHAVSVFFLSASNVIQELRTTDPRGASWSKVTHPVTAARASQLAAQWDVCETSACSGLVALNYETEDHKSAWLWPGLTDSSSQAVKNATTRIVVDIIPGSGIALTSAMDNNPNNTAQQNIKLYYQDSVSQNLTEVSREWTSYYTITQTKLVTNMPVDKPVQLYATSFYKNSAARFLFVLLRAADGTVQAMHWNSNTWRLPIEPVFRNTPADVGKSFAAVSVSNDLKIYALARDGNSFHTFNADKNDPVTWTYDTAVKLE</sequence>
<dbReference type="AlphaFoldDB" id="J3P8L9"/>
<keyword evidence="5" id="KW-1185">Reference proteome</keyword>
<feature type="compositionally biased region" description="Polar residues" evidence="1">
    <location>
        <begin position="80"/>
        <end position="96"/>
    </location>
</feature>
<organism evidence="3">
    <name type="scientific">Gaeumannomyces tritici (strain R3-111a-1)</name>
    <name type="common">Wheat and barley take-all root rot fungus</name>
    <name type="synonym">Gaeumannomyces graminis var. tritici</name>
    <dbReference type="NCBI Taxonomy" id="644352"/>
    <lineage>
        <taxon>Eukaryota</taxon>
        <taxon>Fungi</taxon>
        <taxon>Dikarya</taxon>
        <taxon>Ascomycota</taxon>
        <taxon>Pezizomycotina</taxon>
        <taxon>Sordariomycetes</taxon>
        <taxon>Sordariomycetidae</taxon>
        <taxon>Magnaporthales</taxon>
        <taxon>Magnaporthaceae</taxon>
        <taxon>Gaeumannomyces</taxon>
    </lineage>
</organism>
<reference evidence="3" key="3">
    <citation type="submission" date="2010-09" db="EMBL/GenBank/DDBJ databases">
        <title>Annotation of Gaeumannomyces graminis var. tritici R3-111a-1.</title>
        <authorList>
            <consortium name="The Broad Institute Genome Sequencing Platform"/>
            <person name="Ma L.-J."/>
            <person name="Dead R."/>
            <person name="Young S.K."/>
            <person name="Zeng Q."/>
            <person name="Gargeya S."/>
            <person name="Fitzgerald M."/>
            <person name="Haas B."/>
            <person name="Abouelleil A."/>
            <person name="Alvarado L."/>
            <person name="Arachchi H.M."/>
            <person name="Berlin A."/>
            <person name="Brown A."/>
            <person name="Chapman S.B."/>
            <person name="Chen Z."/>
            <person name="Dunbar C."/>
            <person name="Freedman E."/>
            <person name="Gearin G."/>
            <person name="Gellesch M."/>
            <person name="Goldberg J."/>
            <person name="Griggs A."/>
            <person name="Gujja S."/>
            <person name="Heiman D."/>
            <person name="Howarth C."/>
            <person name="Larson L."/>
            <person name="Lui A."/>
            <person name="MacDonald P.J.P."/>
            <person name="Mehta T."/>
            <person name="Montmayeur A."/>
            <person name="Murphy C."/>
            <person name="Neiman D."/>
            <person name="Pearson M."/>
            <person name="Priest M."/>
            <person name="Roberts A."/>
            <person name="Saif S."/>
            <person name="Shea T."/>
            <person name="Shenoy N."/>
            <person name="Sisk P."/>
            <person name="Stolte C."/>
            <person name="Sykes S."/>
            <person name="Yandava C."/>
            <person name="Wortman J."/>
            <person name="Nusbaum C."/>
            <person name="Birren B."/>
        </authorList>
    </citation>
    <scope>NUCLEOTIDE SEQUENCE</scope>
    <source>
        <strain evidence="3">R3-111a-1</strain>
    </source>
</reference>
<reference evidence="5" key="1">
    <citation type="submission" date="2010-07" db="EMBL/GenBank/DDBJ databases">
        <title>The genome sequence of Gaeumannomyces graminis var. tritici strain R3-111a-1.</title>
        <authorList>
            <consortium name="The Broad Institute Genome Sequencing Platform"/>
            <person name="Ma L.-J."/>
            <person name="Dead R."/>
            <person name="Young S."/>
            <person name="Zeng Q."/>
            <person name="Koehrsen M."/>
            <person name="Alvarado L."/>
            <person name="Berlin A."/>
            <person name="Chapman S.B."/>
            <person name="Chen Z."/>
            <person name="Freedman E."/>
            <person name="Gellesch M."/>
            <person name="Goldberg J."/>
            <person name="Griggs A."/>
            <person name="Gujja S."/>
            <person name="Heilman E.R."/>
            <person name="Heiman D."/>
            <person name="Hepburn T."/>
            <person name="Howarth C."/>
            <person name="Jen D."/>
            <person name="Larson L."/>
            <person name="Mehta T."/>
            <person name="Neiman D."/>
            <person name="Pearson M."/>
            <person name="Roberts A."/>
            <person name="Saif S."/>
            <person name="Shea T."/>
            <person name="Shenoy N."/>
            <person name="Sisk P."/>
            <person name="Stolte C."/>
            <person name="Sykes S."/>
            <person name="Walk T."/>
            <person name="White J."/>
            <person name="Yandava C."/>
            <person name="Haas B."/>
            <person name="Nusbaum C."/>
            <person name="Birren B."/>
        </authorList>
    </citation>
    <scope>NUCLEOTIDE SEQUENCE [LARGE SCALE GENOMIC DNA]</scope>
    <source>
        <strain evidence="5">R3-111a-1</strain>
    </source>
</reference>
<dbReference type="STRING" id="644352.J3P8L9"/>
<feature type="region of interest" description="Disordered" evidence="1">
    <location>
        <begin position="161"/>
        <end position="197"/>
    </location>
</feature>
<dbReference type="HOGENOM" id="CLU_494379_0_0_1"/>
<feature type="compositionally biased region" description="Gly residues" evidence="1">
    <location>
        <begin position="165"/>
        <end position="185"/>
    </location>
</feature>
<keyword evidence="2" id="KW-1133">Transmembrane helix</keyword>
<keyword evidence="2" id="KW-0812">Transmembrane</keyword>
<dbReference type="OrthoDB" id="5396810at2759"/>
<dbReference type="GeneID" id="20350311"/>
<reference evidence="4" key="5">
    <citation type="submission" date="2018-04" db="UniProtKB">
        <authorList>
            <consortium name="EnsemblFungi"/>
        </authorList>
    </citation>
    <scope>IDENTIFICATION</scope>
    <source>
        <strain evidence="4">R3-111a-1</strain>
    </source>
</reference>
<keyword evidence="2" id="KW-0472">Membrane</keyword>
<feature type="compositionally biased region" description="Low complexity" evidence="1">
    <location>
        <begin position="12"/>
        <end position="27"/>
    </location>
</feature>
<reference evidence="3" key="2">
    <citation type="submission" date="2010-07" db="EMBL/GenBank/DDBJ databases">
        <authorList>
            <consortium name="The Broad Institute Genome Sequencing Platform"/>
            <consortium name="Broad Institute Genome Sequencing Center for Infectious Disease"/>
            <person name="Ma L.-J."/>
            <person name="Dead R."/>
            <person name="Young S."/>
            <person name="Zeng Q."/>
            <person name="Koehrsen M."/>
            <person name="Alvarado L."/>
            <person name="Berlin A."/>
            <person name="Chapman S.B."/>
            <person name="Chen Z."/>
            <person name="Freedman E."/>
            <person name="Gellesch M."/>
            <person name="Goldberg J."/>
            <person name="Griggs A."/>
            <person name="Gujja S."/>
            <person name="Heilman E.R."/>
            <person name="Heiman D."/>
            <person name="Hepburn T."/>
            <person name="Howarth C."/>
            <person name="Jen D."/>
            <person name="Larson L."/>
            <person name="Mehta T."/>
            <person name="Neiman D."/>
            <person name="Pearson M."/>
            <person name="Roberts A."/>
            <person name="Saif S."/>
            <person name="Shea T."/>
            <person name="Shenoy N."/>
            <person name="Sisk P."/>
            <person name="Stolte C."/>
            <person name="Sykes S."/>
            <person name="Walk T."/>
            <person name="White J."/>
            <person name="Yandava C."/>
            <person name="Haas B."/>
            <person name="Nusbaum C."/>
            <person name="Birren B."/>
        </authorList>
    </citation>
    <scope>NUCLEOTIDE SEQUENCE</scope>
    <source>
        <strain evidence="3">R3-111a-1</strain>
    </source>
</reference>
<feature type="transmembrane region" description="Helical" evidence="2">
    <location>
        <begin position="130"/>
        <end position="156"/>
    </location>
</feature>
<evidence type="ECO:0008006" key="6">
    <source>
        <dbReference type="Google" id="ProtNLM"/>
    </source>
</evidence>
<feature type="compositionally biased region" description="Basic and acidic residues" evidence="1">
    <location>
        <begin position="108"/>
        <end position="121"/>
    </location>
</feature>
<evidence type="ECO:0000256" key="1">
    <source>
        <dbReference type="SAM" id="MobiDB-lite"/>
    </source>
</evidence>
<dbReference type="SUPFAM" id="SSF89372">
    <property type="entry name" value="Fucose-specific lectin"/>
    <property type="match status" value="1"/>
</dbReference>
<dbReference type="RefSeq" id="XP_009225976.1">
    <property type="nucleotide sequence ID" value="XM_009227712.1"/>
</dbReference>
<dbReference type="EMBL" id="GL385399">
    <property type="protein sequence ID" value="EJT73002.1"/>
    <property type="molecule type" value="Genomic_DNA"/>
</dbReference>
<evidence type="ECO:0000313" key="3">
    <source>
        <dbReference type="EMBL" id="EJT73002.1"/>
    </source>
</evidence>
<dbReference type="Gene3D" id="2.120.10.70">
    <property type="entry name" value="Fucose-specific lectin"/>
    <property type="match status" value="1"/>
</dbReference>
<feature type="region of interest" description="Disordered" evidence="1">
    <location>
        <begin position="80"/>
        <end position="121"/>
    </location>
</feature>
<evidence type="ECO:0000256" key="2">
    <source>
        <dbReference type="SAM" id="Phobius"/>
    </source>
</evidence>
<protein>
    <recommendedName>
        <fullName evidence="6">Fucose-specific lectin</fullName>
    </recommendedName>
</protein>
<accession>J3P8L9</accession>
<feature type="region of interest" description="Disordered" evidence="1">
    <location>
        <begin position="1"/>
        <end position="58"/>
    </location>
</feature>
<gene>
    <name evidence="4" type="primary">20350311</name>
    <name evidence="3" type="ORF">GGTG_09853</name>
</gene>